<dbReference type="PRINTS" id="PR01100">
    <property type="entry name" value="SHIKIMTKNASE"/>
</dbReference>
<dbReference type="InterPro" id="IPR023000">
    <property type="entry name" value="Shikimate_kinase_CS"/>
</dbReference>
<reference evidence="12" key="1">
    <citation type="submission" date="2024-05" db="EMBL/GenBank/DDBJ databases">
        <title>Planctomycetes of the genus Singulisphaera possess chitinolytic capabilities.</title>
        <authorList>
            <person name="Ivanova A."/>
        </authorList>
    </citation>
    <scope>NUCLEOTIDE SEQUENCE</scope>
    <source>
        <strain evidence="12">Ch08T</strain>
    </source>
</reference>
<accession>A0AAU7CDJ2</accession>
<evidence type="ECO:0000256" key="6">
    <source>
        <dbReference type="ARBA" id="ARBA00022741"/>
    </source>
</evidence>
<dbReference type="GO" id="GO:0000287">
    <property type="term" value="F:magnesium ion binding"/>
    <property type="evidence" value="ECO:0007669"/>
    <property type="project" value="UniProtKB-UniRule"/>
</dbReference>
<dbReference type="GO" id="GO:0008652">
    <property type="term" value="P:amino acid biosynthetic process"/>
    <property type="evidence" value="ECO:0007669"/>
    <property type="project" value="UniProtKB-KW"/>
</dbReference>
<dbReference type="GO" id="GO:0009073">
    <property type="term" value="P:aromatic amino acid family biosynthetic process"/>
    <property type="evidence" value="ECO:0007669"/>
    <property type="project" value="UniProtKB-KW"/>
</dbReference>
<feature type="binding site" evidence="11">
    <location>
        <position position="86"/>
    </location>
    <ligand>
        <name>substrate</name>
    </ligand>
</feature>
<dbReference type="HAMAP" id="MF_00109">
    <property type="entry name" value="Shikimate_kinase"/>
    <property type="match status" value="1"/>
</dbReference>
<dbReference type="Pfam" id="PF01202">
    <property type="entry name" value="SKI"/>
    <property type="match status" value="1"/>
</dbReference>
<name>A0AAU7CDJ2_9BACT</name>
<keyword evidence="8 11" id="KW-0067">ATP-binding</keyword>
<evidence type="ECO:0000256" key="3">
    <source>
        <dbReference type="ARBA" id="ARBA00012154"/>
    </source>
</evidence>
<comment type="function">
    <text evidence="11">Catalyzes the specific phosphorylation of the 3-hydroxyl group of shikimic acid using ATP as a cosubstrate.</text>
</comment>
<dbReference type="InterPro" id="IPR000623">
    <property type="entry name" value="Shikimate_kinase/TSH1"/>
</dbReference>
<evidence type="ECO:0000256" key="8">
    <source>
        <dbReference type="ARBA" id="ARBA00022840"/>
    </source>
</evidence>
<sequence>MRDNRSQRQGLALVGLRGTGKSSVGRILADRLGRPFADADVELEASSGRSIPSIFAELGEPCFRDWEERILGELTARPDLILATGGGVVLRESNRKRLREFGLVVWLTADPALLADRLLANPRGLAHRPALTSAGTIAELADVLQARAPLYREVADLVIETGGRTTRQVVEAILDEWHNRGGQLS</sequence>
<dbReference type="PANTHER" id="PTHR21087:SF16">
    <property type="entry name" value="SHIKIMATE KINASE 1, CHLOROPLASTIC"/>
    <property type="match status" value="1"/>
</dbReference>
<proteinExistence type="inferred from homology"/>
<feature type="binding site" evidence="11">
    <location>
        <position position="164"/>
    </location>
    <ligand>
        <name>ATP</name>
        <dbReference type="ChEBI" id="CHEBI:30616"/>
    </ligand>
</feature>
<evidence type="ECO:0000256" key="1">
    <source>
        <dbReference type="ARBA" id="ARBA00004842"/>
    </source>
</evidence>
<comment type="subunit">
    <text evidence="11">Monomer.</text>
</comment>
<evidence type="ECO:0000256" key="7">
    <source>
        <dbReference type="ARBA" id="ARBA00022777"/>
    </source>
</evidence>
<keyword evidence="7 11" id="KW-0418">Kinase</keyword>
<evidence type="ECO:0000313" key="12">
    <source>
        <dbReference type="EMBL" id="XBH03017.1"/>
    </source>
</evidence>
<evidence type="ECO:0000256" key="11">
    <source>
        <dbReference type="HAMAP-Rule" id="MF_00109"/>
    </source>
</evidence>
<comment type="catalytic activity">
    <reaction evidence="10 11">
        <text>shikimate + ATP = 3-phosphoshikimate + ADP + H(+)</text>
        <dbReference type="Rhea" id="RHEA:13121"/>
        <dbReference type="ChEBI" id="CHEBI:15378"/>
        <dbReference type="ChEBI" id="CHEBI:30616"/>
        <dbReference type="ChEBI" id="CHEBI:36208"/>
        <dbReference type="ChEBI" id="CHEBI:145989"/>
        <dbReference type="ChEBI" id="CHEBI:456216"/>
        <dbReference type="EC" id="2.7.1.71"/>
    </reaction>
</comment>
<comment type="pathway">
    <text evidence="1 11">Metabolic intermediate biosynthesis; chorismate biosynthesis; chorismate from D-erythrose 4-phosphate and phosphoenolpyruvate: step 5/7.</text>
</comment>
<keyword evidence="9 11" id="KW-0057">Aromatic amino acid biosynthesis</keyword>
<feature type="binding site" evidence="11">
    <location>
        <position position="128"/>
    </location>
    <ligand>
        <name>ATP</name>
        <dbReference type="ChEBI" id="CHEBI:30616"/>
    </ligand>
</feature>
<dbReference type="InterPro" id="IPR027417">
    <property type="entry name" value="P-loop_NTPase"/>
</dbReference>
<gene>
    <name evidence="11" type="primary">aroK</name>
    <name evidence="12" type="ORF">V5E97_32630</name>
</gene>
<evidence type="ECO:0000256" key="9">
    <source>
        <dbReference type="ARBA" id="ARBA00023141"/>
    </source>
</evidence>
<feature type="binding site" evidence="11">
    <location>
        <position position="40"/>
    </location>
    <ligand>
        <name>substrate</name>
    </ligand>
</feature>
<evidence type="ECO:0000256" key="10">
    <source>
        <dbReference type="ARBA" id="ARBA00048567"/>
    </source>
</evidence>
<dbReference type="GO" id="GO:0005829">
    <property type="term" value="C:cytosol"/>
    <property type="evidence" value="ECO:0007669"/>
    <property type="project" value="TreeGrafter"/>
</dbReference>
<keyword evidence="5 11" id="KW-0808">Transferase</keyword>
<organism evidence="12">
    <name type="scientific">Singulisphaera sp. Ch08</name>
    <dbReference type="NCBI Taxonomy" id="3120278"/>
    <lineage>
        <taxon>Bacteria</taxon>
        <taxon>Pseudomonadati</taxon>
        <taxon>Planctomycetota</taxon>
        <taxon>Planctomycetia</taxon>
        <taxon>Isosphaerales</taxon>
        <taxon>Isosphaeraceae</taxon>
        <taxon>Singulisphaera</taxon>
    </lineage>
</organism>
<dbReference type="SUPFAM" id="SSF52540">
    <property type="entry name" value="P-loop containing nucleoside triphosphate hydrolases"/>
    <property type="match status" value="1"/>
</dbReference>
<dbReference type="InterPro" id="IPR031322">
    <property type="entry name" value="Shikimate/glucono_kinase"/>
</dbReference>
<dbReference type="PANTHER" id="PTHR21087">
    <property type="entry name" value="SHIKIMATE KINASE"/>
    <property type="match status" value="1"/>
</dbReference>
<evidence type="ECO:0000256" key="4">
    <source>
        <dbReference type="ARBA" id="ARBA00022605"/>
    </source>
</evidence>
<dbReference type="GO" id="GO:0009423">
    <property type="term" value="P:chorismate biosynthetic process"/>
    <property type="evidence" value="ECO:0007669"/>
    <property type="project" value="UniProtKB-UniRule"/>
</dbReference>
<keyword evidence="11" id="KW-0479">Metal-binding</keyword>
<dbReference type="GO" id="GO:0004765">
    <property type="term" value="F:shikimate kinase activity"/>
    <property type="evidence" value="ECO:0007669"/>
    <property type="project" value="UniProtKB-UniRule"/>
</dbReference>
<evidence type="ECO:0000256" key="2">
    <source>
        <dbReference type="ARBA" id="ARBA00006997"/>
    </source>
</evidence>
<feature type="binding site" evidence="11">
    <location>
        <begin position="18"/>
        <end position="23"/>
    </location>
    <ligand>
        <name>ATP</name>
        <dbReference type="ChEBI" id="CHEBI:30616"/>
    </ligand>
</feature>
<comment type="similarity">
    <text evidence="2 11">Belongs to the shikimate kinase family.</text>
</comment>
<keyword evidence="4 11" id="KW-0028">Amino-acid biosynthesis</keyword>
<comment type="cofactor">
    <cofactor evidence="11">
        <name>Mg(2+)</name>
        <dbReference type="ChEBI" id="CHEBI:18420"/>
    </cofactor>
    <text evidence="11">Binds 1 Mg(2+) ion per subunit.</text>
</comment>
<feature type="binding site" evidence="11">
    <location>
        <position position="147"/>
    </location>
    <ligand>
        <name>substrate</name>
    </ligand>
</feature>
<feature type="binding site" evidence="11">
    <location>
        <position position="64"/>
    </location>
    <ligand>
        <name>substrate</name>
    </ligand>
</feature>
<keyword evidence="11" id="KW-0963">Cytoplasm</keyword>
<protein>
    <recommendedName>
        <fullName evidence="3 11">Shikimate kinase</fullName>
        <shortName evidence="11">SK</shortName>
        <ecNumber evidence="3 11">2.7.1.71</ecNumber>
    </recommendedName>
</protein>
<keyword evidence="6 11" id="KW-0547">Nucleotide-binding</keyword>
<dbReference type="EMBL" id="CP155447">
    <property type="protein sequence ID" value="XBH03017.1"/>
    <property type="molecule type" value="Genomic_DNA"/>
</dbReference>
<evidence type="ECO:0000256" key="5">
    <source>
        <dbReference type="ARBA" id="ARBA00022679"/>
    </source>
</evidence>
<dbReference type="PROSITE" id="PS01128">
    <property type="entry name" value="SHIKIMATE_KINASE"/>
    <property type="match status" value="1"/>
</dbReference>
<dbReference type="EC" id="2.7.1.71" evidence="3 11"/>
<dbReference type="CDD" id="cd00464">
    <property type="entry name" value="SK"/>
    <property type="match status" value="1"/>
</dbReference>
<dbReference type="AlphaFoldDB" id="A0AAU7CDJ2"/>
<comment type="subcellular location">
    <subcellularLocation>
        <location evidence="11">Cytoplasm</location>
    </subcellularLocation>
</comment>
<dbReference type="GO" id="GO:0005524">
    <property type="term" value="F:ATP binding"/>
    <property type="evidence" value="ECO:0007669"/>
    <property type="project" value="UniProtKB-UniRule"/>
</dbReference>
<keyword evidence="11" id="KW-0460">Magnesium</keyword>
<feature type="binding site" evidence="11">
    <location>
        <position position="22"/>
    </location>
    <ligand>
        <name>Mg(2+)</name>
        <dbReference type="ChEBI" id="CHEBI:18420"/>
    </ligand>
</feature>
<dbReference type="Gene3D" id="3.40.50.300">
    <property type="entry name" value="P-loop containing nucleotide triphosphate hydrolases"/>
    <property type="match status" value="1"/>
</dbReference>
<dbReference type="RefSeq" id="WP_406695758.1">
    <property type="nucleotide sequence ID" value="NZ_CP155447.1"/>
</dbReference>